<dbReference type="AlphaFoldDB" id="A0A011QFM4"/>
<name>A0A011QFM4_9PROT</name>
<evidence type="ECO:0000313" key="3">
    <source>
        <dbReference type="EMBL" id="EXI77619.1"/>
    </source>
</evidence>
<accession>A0A011QFM4</accession>
<feature type="signal peptide" evidence="2">
    <location>
        <begin position="1"/>
        <end position="20"/>
    </location>
</feature>
<organism evidence="3 4">
    <name type="scientific">Candidatus Accumulibacter appositus</name>
    <dbReference type="NCBI Taxonomy" id="1454003"/>
    <lineage>
        <taxon>Bacteria</taxon>
        <taxon>Pseudomonadati</taxon>
        <taxon>Pseudomonadota</taxon>
        <taxon>Betaproteobacteria</taxon>
        <taxon>Candidatus Accumulibacter</taxon>
    </lineage>
</organism>
<feature type="region of interest" description="Disordered" evidence="1">
    <location>
        <begin position="80"/>
        <end position="133"/>
    </location>
</feature>
<comment type="caution">
    <text evidence="3">The sequence shown here is derived from an EMBL/GenBank/DDBJ whole genome shotgun (WGS) entry which is preliminary data.</text>
</comment>
<gene>
    <name evidence="3" type="ORF">AW10_03633</name>
</gene>
<feature type="chain" id="PRO_5001461688" evidence="2">
    <location>
        <begin position="21"/>
        <end position="133"/>
    </location>
</feature>
<evidence type="ECO:0000256" key="2">
    <source>
        <dbReference type="SAM" id="SignalP"/>
    </source>
</evidence>
<evidence type="ECO:0000313" key="4">
    <source>
        <dbReference type="Proteomes" id="UP000021816"/>
    </source>
</evidence>
<dbReference type="EMBL" id="JEMX01000096">
    <property type="protein sequence ID" value="EXI77619.1"/>
    <property type="molecule type" value="Genomic_DNA"/>
</dbReference>
<protein>
    <submittedName>
        <fullName evidence="3">Uncharacterized protein</fullName>
    </submittedName>
</protein>
<evidence type="ECO:0000256" key="1">
    <source>
        <dbReference type="SAM" id="MobiDB-lite"/>
    </source>
</evidence>
<dbReference type="PATRIC" id="fig|1454003.3.peg.3692"/>
<keyword evidence="2" id="KW-0732">Signal</keyword>
<dbReference type="Proteomes" id="UP000021816">
    <property type="component" value="Unassembled WGS sequence"/>
</dbReference>
<proteinExistence type="predicted"/>
<sequence>MPSILLIAVALITISVPATAGNFAVAGTLIGGPWYAPYGAAFPPFFAYDRFGSCLTPGCPNYEQLRRFLDRYERNYGGRLAPNPPPVEMSPLPRDVAPTPEAHIQPRYRGASQIRPEFEQAGQNLDTRSAIGK</sequence>
<reference evidence="3 4" key="1">
    <citation type="submission" date="2014-02" db="EMBL/GenBank/DDBJ databases">
        <title>Expanding our view of genomic diversity in Candidatus Accumulibacter clades.</title>
        <authorList>
            <person name="Skennerton C.T."/>
            <person name="Barr J.J."/>
            <person name="Slater F.R."/>
            <person name="Bond P.L."/>
            <person name="Tyson G.W."/>
        </authorList>
    </citation>
    <scope>NUCLEOTIDE SEQUENCE [LARGE SCALE GENOMIC DNA]</scope>
    <source>
        <strain evidence="4">BA-92</strain>
    </source>
</reference>